<proteinExistence type="predicted"/>
<evidence type="ECO:0000313" key="3">
    <source>
        <dbReference type="Proteomes" id="UP000054007"/>
    </source>
</evidence>
<evidence type="ECO:0000313" key="2">
    <source>
        <dbReference type="EMBL" id="KIY70678.1"/>
    </source>
</evidence>
<evidence type="ECO:0000256" key="1">
    <source>
        <dbReference type="SAM" id="MobiDB-lite"/>
    </source>
</evidence>
<reference evidence="2 3" key="1">
    <citation type="journal article" date="2015" name="Fungal Genet. Biol.">
        <title>Evolution of novel wood decay mechanisms in Agaricales revealed by the genome sequences of Fistulina hepatica and Cylindrobasidium torrendii.</title>
        <authorList>
            <person name="Floudas D."/>
            <person name="Held B.W."/>
            <person name="Riley R."/>
            <person name="Nagy L.G."/>
            <person name="Koehler G."/>
            <person name="Ransdell A.S."/>
            <person name="Younus H."/>
            <person name="Chow J."/>
            <person name="Chiniquy J."/>
            <person name="Lipzen A."/>
            <person name="Tritt A."/>
            <person name="Sun H."/>
            <person name="Haridas S."/>
            <person name="LaButti K."/>
            <person name="Ohm R.A."/>
            <person name="Kues U."/>
            <person name="Blanchette R.A."/>
            <person name="Grigoriev I.V."/>
            <person name="Minto R.E."/>
            <person name="Hibbett D.S."/>
        </authorList>
    </citation>
    <scope>NUCLEOTIDE SEQUENCE [LARGE SCALE GENOMIC DNA]</scope>
    <source>
        <strain evidence="2 3">FP15055 ss-10</strain>
    </source>
</reference>
<feature type="region of interest" description="Disordered" evidence="1">
    <location>
        <begin position="1"/>
        <end position="20"/>
    </location>
</feature>
<dbReference type="EMBL" id="KN880464">
    <property type="protein sequence ID" value="KIY70678.1"/>
    <property type="molecule type" value="Genomic_DNA"/>
</dbReference>
<organism evidence="2 3">
    <name type="scientific">Cylindrobasidium torrendii FP15055 ss-10</name>
    <dbReference type="NCBI Taxonomy" id="1314674"/>
    <lineage>
        <taxon>Eukaryota</taxon>
        <taxon>Fungi</taxon>
        <taxon>Dikarya</taxon>
        <taxon>Basidiomycota</taxon>
        <taxon>Agaricomycotina</taxon>
        <taxon>Agaricomycetes</taxon>
        <taxon>Agaricomycetidae</taxon>
        <taxon>Agaricales</taxon>
        <taxon>Marasmiineae</taxon>
        <taxon>Physalacriaceae</taxon>
        <taxon>Cylindrobasidium</taxon>
    </lineage>
</organism>
<accession>A0A0D7BJH4</accession>
<name>A0A0D7BJH4_9AGAR</name>
<sequence>MVSGSSLDHGRSSTSPTTTTQQLDCYRIMRKYPLSHYPKMLSPGEAPDSINEGRGAMYSYGWIVPCDLLVRAMSPSYEIEDFVEITWKERYPKQHEKYLRKYEDIVAGSRIGPCVDSLDWNVVVVRIMTNRTDEAVRQVMEDKEYLQDIRKLFAGVETIEKDEPVWIRAGIRQIPQNHPLFVPDSASE</sequence>
<keyword evidence="3" id="KW-1185">Reference proteome</keyword>
<dbReference type="AlphaFoldDB" id="A0A0D7BJH4"/>
<gene>
    <name evidence="2" type="ORF">CYLTODRAFT_487834</name>
</gene>
<dbReference type="Proteomes" id="UP000054007">
    <property type="component" value="Unassembled WGS sequence"/>
</dbReference>
<protein>
    <submittedName>
        <fullName evidence="2">Uncharacterized protein</fullName>
    </submittedName>
</protein>